<dbReference type="Pfam" id="PF13538">
    <property type="entry name" value="UvrD_C_2"/>
    <property type="match status" value="1"/>
</dbReference>
<evidence type="ECO:0000259" key="2">
    <source>
        <dbReference type="Pfam" id="PF08378"/>
    </source>
</evidence>
<dbReference type="Pfam" id="PF08378">
    <property type="entry name" value="NERD"/>
    <property type="match status" value="1"/>
</dbReference>
<dbReference type="Proteomes" id="UP000561045">
    <property type="component" value="Unassembled WGS sequence"/>
</dbReference>
<dbReference type="EMBL" id="JACIET010000002">
    <property type="protein sequence ID" value="MBB4013650.1"/>
    <property type="molecule type" value="Genomic_DNA"/>
</dbReference>
<dbReference type="Pfam" id="PF13245">
    <property type="entry name" value="AAA_19"/>
    <property type="match status" value="1"/>
</dbReference>
<keyword evidence="5" id="KW-1185">Reference proteome</keyword>
<dbReference type="SUPFAM" id="SSF52540">
    <property type="entry name" value="P-loop containing nucleoside triphosphate hydrolases"/>
    <property type="match status" value="1"/>
</dbReference>
<dbReference type="PANTHER" id="PTHR11070:SF2">
    <property type="entry name" value="ATP-DEPENDENT DNA HELICASE SRS2"/>
    <property type="match status" value="1"/>
</dbReference>
<dbReference type="AlphaFoldDB" id="A0A840BKY1"/>
<dbReference type="GO" id="GO:0005524">
    <property type="term" value="F:ATP binding"/>
    <property type="evidence" value="ECO:0007669"/>
    <property type="project" value="InterPro"/>
</dbReference>
<dbReference type="GO" id="GO:0003677">
    <property type="term" value="F:DNA binding"/>
    <property type="evidence" value="ECO:0007669"/>
    <property type="project" value="InterPro"/>
</dbReference>
<dbReference type="GO" id="GO:0043138">
    <property type="term" value="F:3'-5' DNA helicase activity"/>
    <property type="evidence" value="ECO:0007669"/>
    <property type="project" value="TreeGrafter"/>
</dbReference>
<dbReference type="GO" id="GO:0005829">
    <property type="term" value="C:cytosol"/>
    <property type="evidence" value="ECO:0007669"/>
    <property type="project" value="TreeGrafter"/>
</dbReference>
<evidence type="ECO:0000313" key="4">
    <source>
        <dbReference type="EMBL" id="MBB4013650.1"/>
    </source>
</evidence>
<dbReference type="Gene3D" id="3.40.50.300">
    <property type="entry name" value="P-loop containing nucleotide triphosphate hydrolases"/>
    <property type="match status" value="2"/>
</dbReference>
<comment type="caution">
    <text evidence="4">The sequence shown here is derived from an EMBL/GenBank/DDBJ whole genome shotgun (WGS) entry which is preliminary data.</text>
</comment>
<dbReference type="PANTHER" id="PTHR11070">
    <property type="entry name" value="UVRD / RECB / PCRA DNA HELICASE FAMILY MEMBER"/>
    <property type="match status" value="1"/>
</dbReference>
<evidence type="ECO:0000256" key="1">
    <source>
        <dbReference type="ARBA" id="ARBA00034923"/>
    </source>
</evidence>
<protein>
    <recommendedName>
        <fullName evidence="1">DNA 3'-5' helicase II</fullName>
    </recommendedName>
</protein>
<gene>
    <name evidence="4" type="ORF">GGR36_002996</name>
</gene>
<name>A0A840BKY1_9RHOO</name>
<dbReference type="InterPro" id="IPR011528">
    <property type="entry name" value="NERD"/>
</dbReference>
<reference evidence="4 5" key="1">
    <citation type="submission" date="2020-08" db="EMBL/GenBank/DDBJ databases">
        <title>Genomic Encyclopedia of Type Strains, Phase IV (KMG-IV): sequencing the most valuable type-strain genomes for metagenomic binning, comparative biology and taxonomic classification.</title>
        <authorList>
            <person name="Goeker M."/>
        </authorList>
    </citation>
    <scope>NUCLEOTIDE SEQUENCE [LARGE SCALE GENOMIC DNA]</scope>
    <source>
        <strain evidence="4 5">DSM 106739</strain>
    </source>
</reference>
<dbReference type="GO" id="GO:0000725">
    <property type="term" value="P:recombinational repair"/>
    <property type="evidence" value="ECO:0007669"/>
    <property type="project" value="TreeGrafter"/>
</dbReference>
<organism evidence="4 5">
    <name type="scientific">Niveibacterium umoris</name>
    <dbReference type="NCBI Taxonomy" id="1193620"/>
    <lineage>
        <taxon>Bacteria</taxon>
        <taxon>Pseudomonadati</taxon>
        <taxon>Pseudomonadota</taxon>
        <taxon>Betaproteobacteria</taxon>
        <taxon>Rhodocyclales</taxon>
        <taxon>Rhodocyclaceae</taxon>
        <taxon>Niveibacterium</taxon>
    </lineage>
</organism>
<feature type="domain" description="NERD" evidence="2">
    <location>
        <begin position="18"/>
        <end position="123"/>
    </location>
</feature>
<dbReference type="RefSeq" id="WP_183635583.1">
    <property type="nucleotide sequence ID" value="NZ_BAABLE010000005.1"/>
</dbReference>
<dbReference type="InterPro" id="IPR000212">
    <property type="entry name" value="DNA_helicase_UvrD/REP"/>
</dbReference>
<accession>A0A840BKY1</accession>
<evidence type="ECO:0000259" key="3">
    <source>
        <dbReference type="Pfam" id="PF13538"/>
    </source>
</evidence>
<proteinExistence type="predicted"/>
<sequence length="568" mass="63064">MARMLPELTEEQLKGLKSQAEARFYEECRKQLPDDVLVIYSVNWIYRDGRGWLFEGEADFTIVVPQSGVFAIEVKGGGVSFDSVTGRWQSIDRNKVIHDIKDPFSQAAGERHALRDQLLGHPLWRRWRGSRVTLGHAVMLPDIHDAQQLVAPNRQRPIIGVDTDISALVPWMAQLQAFWTQTNESPLGAHGVQLVEEILCSSVEVRPAMRAVLDAAEQARIRLTTNQAKVLRILGGRKRAVIAGGAGTGKTLIAVEKARQLAEMGLSVLLLCYNRPLAGALAASVIDEPRITVLSFHQLCDRRIAEARKAAGVDLLAEAQEAFPGHDEKHLFEVQMPFALARSNEVLDAKYDALVVDEAQDFSDDYWFSIEELLREPEQGFLYIFIDENQALYRKHANLPVKDETYRLLANCRNTVPIHRAGYAFYKGDAIDDPDLLGDPVTRMAADDDGQQAVAIASVVKKLLADAVQPTEIAVLLAKRPKARLYGLLQDQKLSGGHSWTIEAPGPHRAVLVDTVGRFKGLEAPVVILWVGDEVIDEKQWEYLYVGATRAKSLLYVVGSARAVDAFA</sequence>
<feature type="domain" description="UvrD-like helicase C-terminal" evidence="3">
    <location>
        <begin position="511"/>
        <end position="558"/>
    </location>
</feature>
<dbReference type="InterPro" id="IPR027417">
    <property type="entry name" value="P-loop_NTPase"/>
</dbReference>
<dbReference type="InterPro" id="IPR027785">
    <property type="entry name" value="UvrD-like_helicase_C"/>
</dbReference>
<evidence type="ECO:0000313" key="5">
    <source>
        <dbReference type="Proteomes" id="UP000561045"/>
    </source>
</evidence>